<evidence type="ECO:0000313" key="2">
    <source>
        <dbReference type="EMBL" id="OPJ79153.1"/>
    </source>
</evidence>
<dbReference type="OrthoDB" id="8851930at2759"/>
<proteinExistence type="predicted"/>
<evidence type="ECO:0000313" key="3">
    <source>
        <dbReference type="Proteomes" id="UP000190648"/>
    </source>
</evidence>
<dbReference type="AlphaFoldDB" id="A0A1V4K455"/>
<name>A0A1V4K455_PATFA</name>
<feature type="region of interest" description="Disordered" evidence="1">
    <location>
        <begin position="19"/>
        <end position="59"/>
    </location>
</feature>
<protein>
    <submittedName>
        <fullName evidence="2">Uncharacterized protein</fullName>
    </submittedName>
</protein>
<dbReference type="EMBL" id="LSYS01004732">
    <property type="protein sequence ID" value="OPJ79153.1"/>
    <property type="molecule type" value="Genomic_DNA"/>
</dbReference>
<feature type="region of interest" description="Disordered" evidence="1">
    <location>
        <begin position="85"/>
        <end position="124"/>
    </location>
</feature>
<sequence>MRSQINKLERENRALKAELQVCEQRAAPPERGAAGGGGNGGTRSLANDGGGPSGSLASLHGSIMVIPAPAPKEQTDTTMTVRRYSTASPVPAPVSVRSHRAGKRPPSNGLPAMPGSAQPPACPDAAQLTSMEEKRLEKTLANCLSNSHSSKTKLFQEYVNKCRGKVKAVSFFLPMDMSSYAENQGSLKSPQNQSTKQLTTITGKDK</sequence>
<comment type="caution">
    <text evidence="2">The sequence shown here is derived from an EMBL/GenBank/DDBJ whole genome shotgun (WGS) entry which is preliminary data.</text>
</comment>
<dbReference type="Proteomes" id="UP000190648">
    <property type="component" value="Unassembled WGS sequence"/>
</dbReference>
<keyword evidence="3" id="KW-1185">Reference proteome</keyword>
<reference evidence="2 3" key="1">
    <citation type="submission" date="2016-02" db="EMBL/GenBank/DDBJ databases">
        <title>Band-tailed pigeon sequencing and assembly.</title>
        <authorList>
            <person name="Soares A.E."/>
            <person name="Novak B.J."/>
            <person name="Rice E.S."/>
            <person name="O'Connell B."/>
            <person name="Chang D."/>
            <person name="Weber S."/>
            <person name="Shapiro B."/>
        </authorList>
    </citation>
    <scope>NUCLEOTIDE SEQUENCE [LARGE SCALE GENOMIC DNA]</scope>
    <source>
        <strain evidence="2">BTP2013</strain>
        <tissue evidence="2">Blood</tissue>
    </source>
</reference>
<organism evidence="2 3">
    <name type="scientific">Patagioenas fasciata monilis</name>
    <dbReference type="NCBI Taxonomy" id="372326"/>
    <lineage>
        <taxon>Eukaryota</taxon>
        <taxon>Metazoa</taxon>
        <taxon>Chordata</taxon>
        <taxon>Craniata</taxon>
        <taxon>Vertebrata</taxon>
        <taxon>Euteleostomi</taxon>
        <taxon>Archelosauria</taxon>
        <taxon>Archosauria</taxon>
        <taxon>Dinosauria</taxon>
        <taxon>Saurischia</taxon>
        <taxon>Theropoda</taxon>
        <taxon>Coelurosauria</taxon>
        <taxon>Aves</taxon>
        <taxon>Neognathae</taxon>
        <taxon>Neoaves</taxon>
        <taxon>Columbimorphae</taxon>
        <taxon>Columbiformes</taxon>
        <taxon>Columbidae</taxon>
        <taxon>Patagioenas</taxon>
    </lineage>
</organism>
<feature type="region of interest" description="Disordered" evidence="1">
    <location>
        <begin position="181"/>
        <end position="206"/>
    </location>
</feature>
<accession>A0A1V4K455</accession>
<gene>
    <name evidence="2" type="ORF">AV530_005065</name>
</gene>
<evidence type="ECO:0000256" key="1">
    <source>
        <dbReference type="SAM" id="MobiDB-lite"/>
    </source>
</evidence>